<reference evidence="1" key="1">
    <citation type="submission" date="2019-12" db="EMBL/GenBank/DDBJ databases">
        <title>Genome sequencing and annotation of Brassica cretica.</title>
        <authorList>
            <person name="Studholme D.J."/>
            <person name="Sarris P.F."/>
        </authorList>
    </citation>
    <scope>NUCLEOTIDE SEQUENCE</scope>
    <source>
        <strain evidence="1">PFS-001/15</strain>
        <tissue evidence="1">Leaf</tissue>
    </source>
</reference>
<accession>A0A8S9JL97</accession>
<sequence>MPLMKSAYYHEPTYSIRPTRIQPATDDILPLPPNFPCLSSQSLNPSLLRRPASPSLSSFTNPSLLFRRLFPSNSSVTPPSCSSLSFRHPAHPPSCSSLLLCKKEEDKREIRNKEDEIHRHLLRSSWVIEDEEEDDRPETM</sequence>
<evidence type="ECO:0000313" key="2">
    <source>
        <dbReference type="Proteomes" id="UP000712281"/>
    </source>
</evidence>
<name>A0A8S9JL97_BRACR</name>
<dbReference type="EMBL" id="QGKW02001660">
    <property type="protein sequence ID" value="KAF2582282.1"/>
    <property type="molecule type" value="Genomic_DNA"/>
</dbReference>
<dbReference type="AlphaFoldDB" id="A0A8S9JL97"/>
<proteinExistence type="predicted"/>
<organism evidence="1 2">
    <name type="scientific">Brassica cretica</name>
    <name type="common">Mustard</name>
    <dbReference type="NCBI Taxonomy" id="69181"/>
    <lineage>
        <taxon>Eukaryota</taxon>
        <taxon>Viridiplantae</taxon>
        <taxon>Streptophyta</taxon>
        <taxon>Embryophyta</taxon>
        <taxon>Tracheophyta</taxon>
        <taxon>Spermatophyta</taxon>
        <taxon>Magnoliopsida</taxon>
        <taxon>eudicotyledons</taxon>
        <taxon>Gunneridae</taxon>
        <taxon>Pentapetalae</taxon>
        <taxon>rosids</taxon>
        <taxon>malvids</taxon>
        <taxon>Brassicales</taxon>
        <taxon>Brassicaceae</taxon>
        <taxon>Brassiceae</taxon>
        <taxon>Brassica</taxon>
    </lineage>
</organism>
<evidence type="ECO:0000313" key="1">
    <source>
        <dbReference type="EMBL" id="KAF2582282.1"/>
    </source>
</evidence>
<gene>
    <name evidence="1" type="ORF">F2Q68_00006614</name>
</gene>
<dbReference type="Proteomes" id="UP000712281">
    <property type="component" value="Unassembled WGS sequence"/>
</dbReference>
<comment type="caution">
    <text evidence="1">The sequence shown here is derived from an EMBL/GenBank/DDBJ whole genome shotgun (WGS) entry which is preliminary data.</text>
</comment>
<protein>
    <submittedName>
        <fullName evidence="1">Uncharacterized protein</fullName>
    </submittedName>
</protein>